<evidence type="ECO:0000313" key="2">
    <source>
        <dbReference type="Proteomes" id="UP000740830"/>
    </source>
</evidence>
<accession>A0ABS6C245</accession>
<sequence>SYRVTNGFGSEEGSNTHLALFVAYYNFLRPHSYAYFEPLNPIPELERISTMPGKWQKLIELSQQLILKNQVV</sequence>
<evidence type="ECO:0000313" key="1">
    <source>
        <dbReference type="EMBL" id="MBU3219549.1"/>
    </source>
</evidence>
<organism evidence="1 2">
    <name type="scientific">Clostridium algidicarnis</name>
    <dbReference type="NCBI Taxonomy" id="37659"/>
    <lineage>
        <taxon>Bacteria</taxon>
        <taxon>Bacillati</taxon>
        <taxon>Bacillota</taxon>
        <taxon>Clostridia</taxon>
        <taxon>Eubacteriales</taxon>
        <taxon>Clostridiaceae</taxon>
        <taxon>Clostridium</taxon>
    </lineage>
</organism>
<dbReference type="EMBL" id="JAHLDG010000007">
    <property type="protein sequence ID" value="MBU3219549.1"/>
    <property type="molecule type" value="Genomic_DNA"/>
</dbReference>
<proteinExistence type="predicted"/>
<protein>
    <submittedName>
        <fullName evidence="1">Transposase</fullName>
    </submittedName>
</protein>
<reference evidence="1 2" key="1">
    <citation type="submission" date="2021-06" db="EMBL/GenBank/DDBJ databases">
        <title>Clostridia strains as spoilage organisms.</title>
        <authorList>
            <person name="Wambui J."/>
            <person name="Stephan R."/>
            <person name="Stevens M.J.A."/>
        </authorList>
    </citation>
    <scope>NUCLEOTIDE SEQUENCE [LARGE SCALE GENOMIC DNA]</scope>
    <source>
        <strain evidence="1 2">CM013</strain>
    </source>
</reference>
<dbReference type="Proteomes" id="UP000740830">
    <property type="component" value="Unassembled WGS sequence"/>
</dbReference>
<name>A0ABS6C245_9CLOT</name>
<feature type="non-terminal residue" evidence="1">
    <location>
        <position position="1"/>
    </location>
</feature>
<keyword evidence="2" id="KW-1185">Reference proteome</keyword>
<gene>
    <name evidence="1" type="ORF">KPL27_05440</name>
</gene>
<comment type="caution">
    <text evidence="1">The sequence shown here is derived from an EMBL/GenBank/DDBJ whole genome shotgun (WGS) entry which is preliminary data.</text>
</comment>